<sequence>MTHACSPGPRVPPPQQLNLDGCRLLTERSLHYLGKHCRDLKTVSTIARLPVEAGHHLRPGVTVSIGALALPGAVGGSSAIFQLQVEAVVVKIGGNVVCAAPTTFRALSATVATGLTVFEMRADLLAVHVQHSRVSCWLVDAERTENPQLEIMRMIDAVRGAVFEAPLLLVATVDNMKEHLEKEHLNSCYDKDFPHQWRYVQSIQCAMYSRLHSAEVKVDSNVQAQVQYWAEHDYLRSLSALSPVVVTTMKCVMLIFDIPFTEDDAWPTAKNLVSETRFLLRFKDTNTLRSLFLGRHAKLLADLDRPCSRVETGGIKLSTACGSTCTVIKYCLVKEHERELNPAGAAWLSSQGNSKRRVESSGVAFHVTQHGQNSAGRCRETLSPRRRVGL</sequence>
<dbReference type="Proteomes" id="UP000095280">
    <property type="component" value="Unplaced"/>
</dbReference>
<protein>
    <submittedName>
        <fullName evidence="2">FSA_C domain-containing protein</fullName>
    </submittedName>
</protein>
<evidence type="ECO:0000313" key="1">
    <source>
        <dbReference type="Proteomes" id="UP000095280"/>
    </source>
</evidence>
<proteinExistence type="predicted"/>
<dbReference type="WBParaSite" id="maker-unitig_42517-snap-gene-0.5-mRNA-1">
    <property type="protein sequence ID" value="maker-unitig_42517-snap-gene-0.5-mRNA-1"/>
    <property type="gene ID" value="maker-unitig_42517-snap-gene-0.5"/>
</dbReference>
<accession>A0A1I8FPG5</accession>
<dbReference type="AlphaFoldDB" id="A0A1I8FPG5"/>
<reference evidence="2" key="1">
    <citation type="submission" date="2016-11" db="UniProtKB">
        <authorList>
            <consortium name="WormBaseParasite"/>
        </authorList>
    </citation>
    <scope>IDENTIFICATION</scope>
</reference>
<organism evidence="1 2">
    <name type="scientific">Macrostomum lignano</name>
    <dbReference type="NCBI Taxonomy" id="282301"/>
    <lineage>
        <taxon>Eukaryota</taxon>
        <taxon>Metazoa</taxon>
        <taxon>Spiralia</taxon>
        <taxon>Lophotrochozoa</taxon>
        <taxon>Platyhelminthes</taxon>
        <taxon>Rhabditophora</taxon>
        <taxon>Macrostomorpha</taxon>
        <taxon>Macrostomida</taxon>
        <taxon>Macrostomidae</taxon>
        <taxon>Macrostomum</taxon>
    </lineage>
</organism>
<evidence type="ECO:0000313" key="2">
    <source>
        <dbReference type="WBParaSite" id="maker-unitig_42517-snap-gene-0.5-mRNA-1"/>
    </source>
</evidence>
<name>A0A1I8FPG5_9PLAT</name>
<keyword evidence="1" id="KW-1185">Reference proteome</keyword>